<sequence>MKDTLRLREDTAFKRIYSKGNSLANKYLVLFYLKKKQEYNRVGFIASKKVGKSVIRNRARRLMKEAFRLYSSDIQRGYDLIFIARVNMKDAAYKDVEKAMMHILKKSKLLKQVKKI</sequence>
<evidence type="ECO:0000313" key="4">
    <source>
        <dbReference type="Proteomes" id="UP000886818"/>
    </source>
</evidence>
<comment type="similarity">
    <text evidence="1">Belongs to the RnpA family.</text>
</comment>
<keyword evidence="1" id="KW-0540">Nuclease</keyword>
<keyword evidence="1" id="KW-0819">tRNA processing</keyword>
<dbReference type="HAMAP" id="MF_00227">
    <property type="entry name" value="RNase_P"/>
    <property type="match status" value="1"/>
</dbReference>
<dbReference type="EMBL" id="CP078093">
    <property type="protein sequence ID" value="QXM07023.1"/>
    <property type="molecule type" value="Genomic_DNA"/>
</dbReference>
<name>A0ABX8RDA8_9CLOT</name>
<comment type="subunit">
    <text evidence="1">Consists of a catalytic RNA component (M1 or rnpB) and a protein subunit.</text>
</comment>
<evidence type="ECO:0000313" key="3">
    <source>
        <dbReference type="EMBL" id="QXM07023.1"/>
    </source>
</evidence>
<dbReference type="Pfam" id="PF00825">
    <property type="entry name" value="Ribonuclease_P"/>
    <property type="match status" value="1"/>
</dbReference>
<dbReference type="PANTHER" id="PTHR33992:SF1">
    <property type="entry name" value="RIBONUCLEASE P PROTEIN COMPONENT"/>
    <property type="match status" value="1"/>
</dbReference>
<dbReference type="PANTHER" id="PTHR33992">
    <property type="entry name" value="RIBONUCLEASE P PROTEIN COMPONENT"/>
    <property type="match status" value="1"/>
</dbReference>
<dbReference type="InterPro" id="IPR000100">
    <property type="entry name" value="RNase_P"/>
</dbReference>
<organism evidence="3 4">
    <name type="scientific">Crassaminicella indica</name>
    <dbReference type="NCBI Taxonomy" id="2855394"/>
    <lineage>
        <taxon>Bacteria</taxon>
        <taxon>Bacillati</taxon>
        <taxon>Bacillota</taxon>
        <taxon>Clostridia</taxon>
        <taxon>Eubacteriales</taxon>
        <taxon>Clostridiaceae</taxon>
        <taxon>Crassaminicella</taxon>
    </lineage>
</organism>
<keyword evidence="1" id="KW-0694">RNA-binding</keyword>
<dbReference type="EC" id="3.1.26.5" evidence="1 2"/>
<comment type="function">
    <text evidence="1">RNaseP catalyzes the removal of the 5'-leader sequence from pre-tRNA to produce the mature 5'-terminus. It can also cleave other RNA substrates such as 4.5S RNA. The protein component plays an auxiliary but essential role in vivo by binding to the 5'-leader sequence and broadening the substrate specificity of the ribozyme.</text>
</comment>
<dbReference type="RefSeq" id="WP_218283714.1">
    <property type="nucleotide sequence ID" value="NZ_CP078093.1"/>
</dbReference>
<reference evidence="3" key="1">
    <citation type="submission" date="2021-07" db="EMBL/GenBank/DDBJ databases">
        <title>Complete genome sequence of Crassaminicella sp. 143-21, isolated from a deep-sea hydrothermal vent.</title>
        <authorList>
            <person name="Li X."/>
        </authorList>
    </citation>
    <scope>NUCLEOTIDE SEQUENCE</scope>
    <source>
        <strain evidence="3">143-21</strain>
    </source>
</reference>
<dbReference type="NCBIfam" id="TIGR00188">
    <property type="entry name" value="rnpA"/>
    <property type="match status" value="1"/>
</dbReference>
<gene>
    <name evidence="1 3" type="primary">rnpA</name>
    <name evidence="3" type="ORF">KVH43_04715</name>
</gene>
<keyword evidence="1" id="KW-0255">Endonuclease</keyword>
<keyword evidence="1 3" id="KW-0378">Hydrolase</keyword>
<keyword evidence="4" id="KW-1185">Reference proteome</keyword>
<dbReference type="GO" id="GO:0004526">
    <property type="term" value="F:ribonuclease P activity"/>
    <property type="evidence" value="ECO:0007669"/>
    <property type="project" value="UniProtKB-EC"/>
</dbReference>
<proteinExistence type="inferred from homology"/>
<evidence type="ECO:0000256" key="2">
    <source>
        <dbReference type="NCBIfam" id="TIGR00188"/>
    </source>
</evidence>
<accession>A0ABX8RDA8</accession>
<evidence type="ECO:0000256" key="1">
    <source>
        <dbReference type="HAMAP-Rule" id="MF_00227"/>
    </source>
</evidence>
<protein>
    <recommendedName>
        <fullName evidence="1 2">Ribonuclease P protein component</fullName>
        <shortName evidence="1">RNase P protein</shortName>
        <shortName evidence="1">RNaseP protein</shortName>
        <ecNumber evidence="1 2">3.1.26.5</ecNumber>
    </recommendedName>
    <alternativeName>
        <fullName evidence="1">Protein C5</fullName>
    </alternativeName>
</protein>
<dbReference type="Proteomes" id="UP000886818">
    <property type="component" value="Chromosome"/>
</dbReference>
<comment type="catalytic activity">
    <reaction evidence="1">
        <text>Endonucleolytic cleavage of RNA, removing 5'-extranucleotides from tRNA precursor.</text>
        <dbReference type="EC" id="3.1.26.5"/>
    </reaction>
</comment>